<feature type="region of interest" description="Disordered" evidence="2">
    <location>
        <begin position="1"/>
        <end position="35"/>
    </location>
</feature>
<dbReference type="Gene3D" id="3.40.50.2000">
    <property type="entry name" value="Glycogen Phosphorylase B"/>
    <property type="match status" value="2"/>
</dbReference>
<dbReference type="EMBL" id="LN679159">
    <property type="protein sequence ID" value="CEL62066.1"/>
    <property type="molecule type" value="Genomic_DNA"/>
</dbReference>
<dbReference type="OrthoDB" id="5835829at2759"/>
<dbReference type="STRING" id="1108050.A0A0B7FVW9"/>
<evidence type="ECO:0000259" key="3">
    <source>
        <dbReference type="Pfam" id="PF03033"/>
    </source>
</evidence>
<reference evidence="5 6" key="1">
    <citation type="submission" date="2014-11" db="EMBL/GenBank/DDBJ databases">
        <authorList>
            <person name="Wibberg Daniel"/>
        </authorList>
    </citation>
    <scope>NUCLEOTIDE SEQUENCE [LARGE SCALE GENOMIC DNA]</scope>
    <source>
        <strain evidence="5">Rhizoctonia solani AG1-IB 7/3/14</strain>
    </source>
</reference>
<keyword evidence="6" id="KW-1185">Reference proteome</keyword>
<feature type="domain" description="Erythromycin biosynthesis protein CIII-like C-terminal" evidence="4">
    <location>
        <begin position="476"/>
        <end position="559"/>
    </location>
</feature>
<dbReference type="InterPro" id="IPR010610">
    <property type="entry name" value="EryCIII-like_C"/>
</dbReference>
<dbReference type="InterPro" id="IPR050426">
    <property type="entry name" value="Glycosyltransferase_28"/>
</dbReference>
<keyword evidence="1 5" id="KW-0808">Transferase</keyword>
<dbReference type="InterPro" id="IPR002213">
    <property type="entry name" value="UDP_glucos_trans"/>
</dbReference>
<dbReference type="PANTHER" id="PTHR48050:SF13">
    <property type="entry name" value="STEROL 3-BETA-GLUCOSYLTRANSFERASE UGT80A2"/>
    <property type="match status" value="1"/>
</dbReference>
<dbReference type="Pfam" id="PF06722">
    <property type="entry name" value="EryCIII-like_C"/>
    <property type="match status" value="1"/>
</dbReference>
<dbReference type="SUPFAM" id="SSF53756">
    <property type="entry name" value="UDP-Glycosyltransferase/glycogen phosphorylase"/>
    <property type="match status" value="1"/>
</dbReference>
<protein>
    <submittedName>
        <fullName evidence="5">Sterol 3-beta-glucosyltransferase</fullName>
    </submittedName>
</protein>
<dbReference type="GO" id="GO:0016906">
    <property type="term" value="F:sterol 3-beta-glucosyltransferase activity"/>
    <property type="evidence" value="ECO:0007669"/>
    <property type="project" value="UniProtKB-ARBA"/>
</dbReference>
<evidence type="ECO:0000313" key="5">
    <source>
        <dbReference type="EMBL" id="CEL62066.1"/>
    </source>
</evidence>
<name>A0A0B7FVW9_THACB</name>
<evidence type="ECO:0000256" key="2">
    <source>
        <dbReference type="SAM" id="MobiDB-lite"/>
    </source>
</evidence>
<sequence>METYPSDARIRRSTASHYSQSHRNQSRTLSIDTPSFSSYNATLSRAQDDYNARELENSSLPYYRYGSMPHESRSPHSQRESVYSKPDEETLVGSVTSFDTVHPTLGHHPELGVEASFHNNGRLSMVFNHRFDKPLPEIYNAPVQEVGIDEAGFAHAPPMSVNIMIVGSRGDVQPYVALGQRLQKYGHTVRLSTHETFRKLVKDAGLRFYNIGGDPQELMSYMVRNPGLIPGFKSMTNGDIGKKQKMVAEILEGCYQSCIGPDDDTKAIFVADAIISNPPTFAHIHCAEALGIPLLLSFTMPWCPTTAFPHPLVNVLQRGSTEANVLNYYSYGLVDLMTWQGLGRTINKFRTRRLGLQYLSSTSAVGMIERCNIPWTYCLSPALVPKPTDWMNHIDLVGFYFLDLAKDYQPPQDLVDFLNAGPPPIYIGFGSIVLDNPMRITETILAGVAQAGVRAIISPGWGGLDENMIKSAGQHVFALGNVPHDWLFQYVSAVCHHGGAGTTAAGLKCGKPTIIVPFFGDQPWWAAQIARRGAGPSPLDHKKLTSDIFASAVQVALSPSSLGAAREVGKMIMREDGAEKGVESFHRHLPLLNMRCDLTPNRVAVWYSAKYKLRLSVFAAQVLAEAKHIKLKKLKLHRSREYNPYVEAVDPVTGTVIPALRSLNNMGRGLVKVPTKPGKGIAQFTRASVRGVQGTLQGAAEGISNMPKLYGSEVREHKRVTGIGSGIAQGTKGLVLGVYDGISDFVTEPVKGLKNDGFYGAIGGLGVGTLNLVTKPVGGALQFVSMPMEGTAISFSHKEIEKDRIVARQAEGIVASERASLQERSAVIEAFVEYKAKRKRDKKGKNKCKTAA</sequence>
<dbReference type="AlphaFoldDB" id="A0A0B7FVW9"/>
<feature type="domain" description="Glycosyltransferase family 28 N-terminal" evidence="3">
    <location>
        <begin position="163"/>
        <end position="309"/>
    </location>
</feature>
<dbReference type="FunFam" id="3.40.50.2000:FF:000009">
    <property type="entry name" value="Sterol 3-beta-glucosyltransferase UGT80A2"/>
    <property type="match status" value="1"/>
</dbReference>
<dbReference type="CDD" id="cd03784">
    <property type="entry name" value="GT1_Gtf-like"/>
    <property type="match status" value="1"/>
</dbReference>
<gene>
    <name evidence="5" type="ORF">RSOLAG1IB_10179</name>
</gene>
<evidence type="ECO:0000313" key="6">
    <source>
        <dbReference type="Proteomes" id="UP000059188"/>
    </source>
</evidence>
<dbReference type="Pfam" id="PF03033">
    <property type="entry name" value="Glyco_transf_28"/>
    <property type="match status" value="1"/>
</dbReference>
<dbReference type="GO" id="GO:0005975">
    <property type="term" value="P:carbohydrate metabolic process"/>
    <property type="evidence" value="ECO:0007669"/>
    <property type="project" value="InterPro"/>
</dbReference>
<feature type="compositionally biased region" description="Basic and acidic residues" evidence="2">
    <location>
        <begin position="70"/>
        <end position="79"/>
    </location>
</feature>
<accession>A0A0B7FVW9</accession>
<evidence type="ECO:0000256" key="1">
    <source>
        <dbReference type="ARBA" id="ARBA00022679"/>
    </source>
</evidence>
<dbReference type="InterPro" id="IPR004276">
    <property type="entry name" value="GlycoTrans_28_N"/>
</dbReference>
<feature type="region of interest" description="Disordered" evidence="2">
    <location>
        <begin position="62"/>
        <end position="88"/>
    </location>
</feature>
<organism evidence="5 6">
    <name type="scientific">Thanatephorus cucumeris (strain AG1-IB / isolate 7/3/14)</name>
    <name type="common">Lettuce bottom rot fungus</name>
    <name type="synonym">Rhizoctonia solani</name>
    <dbReference type="NCBI Taxonomy" id="1108050"/>
    <lineage>
        <taxon>Eukaryota</taxon>
        <taxon>Fungi</taxon>
        <taxon>Dikarya</taxon>
        <taxon>Basidiomycota</taxon>
        <taxon>Agaricomycotina</taxon>
        <taxon>Agaricomycetes</taxon>
        <taxon>Cantharellales</taxon>
        <taxon>Ceratobasidiaceae</taxon>
        <taxon>Rhizoctonia</taxon>
        <taxon>Rhizoctonia solani AG-1</taxon>
    </lineage>
</organism>
<proteinExistence type="predicted"/>
<dbReference type="PANTHER" id="PTHR48050">
    <property type="entry name" value="STEROL 3-BETA-GLUCOSYLTRANSFERASE"/>
    <property type="match status" value="1"/>
</dbReference>
<evidence type="ECO:0000259" key="4">
    <source>
        <dbReference type="Pfam" id="PF06722"/>
    </source>
</evidence>
<dbReference type="Proteomes" id="UP000059188">
    <property type="component" value="Unassembled WGS sequence"/>
</dbReference>
<feature type="compositionally biased region" description="Polar residues" evidence="2">
    <location>
        <begin position="13"/>
        <end position="35"/>
    </location>
</feature>